<accession>B6GAI9</accession>
<proteinExistence type="predicted"/>
<reference evidence="3 4" key="1">
    <citation type="submission" date="2008-10" db="EMBL/GenBank/DDBJ databases">
        <title>Draft genome sequence of Collinsella stercoris (DSM 13279).</title>
        <authorList>
            <person name="Sudarsanam P."/>
            <person name="Ley R."/>
            <person name="Guruge J."/>
            <person name="Turnbaugh P.J."/>
            <person name="Mahowald M."/>
            <person name="Liep D."/>
            <person name="Gordon J."/>
        </authorList>
    </citation>
    <scope>NUCLEOTIDE SEQUENCE [LARGE SCALE GENOMIC DNA]</scope>
    <source>
        <strain evidence="3 4">DSM 13279</strain>
    </source>
</reference>
<name>B6GAI9_9ACTN</name>
<dbReference type="AlphaFoldDB" id="B6GAI9"/>
<reference evidence="3 4" key="2">
    <citation type="submission" date="2008-10" db="EMBL/GenBank/DDBJ databases">
        <authorList>
            <person name="Fulton L."/>
            <person name="Clifton S."/>
            <person name="Fulton B."/>
            <person name="Xu J."/>
            <person name="Minx P."/>
            <person name="Pepin K.H."/>
            <person name="Johnson M."/>
            <person name="Thiruvilangam P."/>
            <person name="Bhonagiri V."/>
            <person name="Nash W.E."/>
            <person name="Mardis E.R."/>
            <person name="Wilson R.K."/>
        </authorList>
    </citation>
    <scope>NUCLEOTIDE SEQUENCE [LARGE SCALE GENOMIC DNA]</scope>
    <source>
        <strain evidence="3 4">DSM 13279</strain>
    </source>
</reference>
<evidence type="ECO:0000256" key="1">
    <source>
        <dbReference type="SAM" id="SignalP"/>
    </source>
</evidence>
<evidence type="ECO:0000313" key="4">
    <source>
        <dbReference type="Proteomes" id="UP000003560"/>
    </source>
</evidence>
<protein>
    <recommendedName>
        <fullName evidence="2">Peptidase C39-like domain-containing protein</fullName>
    </recommendedName>
</protein>
<dbReference type="STRING" id="445975.COLSTE_01089"/>
<dbReference type="InterPro" id="IPR039564">
    <property type="entry name" value="Peptidase_C39-like"/>
</dbReference>
<dbReference type="HOGENOM" id="CLU_1243577_0_0_11"/>
<evidence type="ECO:0000313" key="3">
    <source>
        <dbReference type="EMBL" id="EEA90701.1"/>
    </source>
</evidence>
<keyword evidence="1" id="KW-0732">Signal</keyword>
<feature type="domain" description="Peptidase C39-like" evidence="2">
    <location>
        <begin position="61"/>
        <end position="192"/>
    </location>
</feature>
<dbReference type="Pfam" id="PF13529">
    <property type="entry name" value="Peptidase_C39_2"/>
    <property type="match status" value="1"/>
</dbReference>
<dbReference type="RefSeq" id="WP_006720742.1">
    <property type="nucleotide sequence ID" value="NZ_CP085935.1"/>
</dbReference>
<organism evidence="3 4">
    <name type="scientific">Collinsella stercoris DSM 13279</name>
    <dbReference type="NCBI Taxonomy" id="445975"/>
    <lineage>
        <taxon>Bacteria</taxon>
        <taxon>Bacillati</taxon>
        <taxon>Actinomycetota</taxon>
        <taxon>Coriobacteriia</taxon>
        <taxon>Coriobacteriales</taxon>
        <taxon>Coriobacteriaceae</taxon>
        <taxon>Collinsella</taxon>
    </lineage>
</organism>
<comment type="caution">
    <text evidence="3">The sequence shown here is derived from an EMBL/GenBank/DDBJ whole genome shotgun (WGS) entry which is preliminary data.</text>
</comment>
<keyword evidence="4" id="KW-1185">Reference proteome</keyword>
<dbReference type="Gene3D" id="3.90.70.10">
    <property type="entry name" value="Cysteine proteinases"/>
    <property type="match status" value="1"/>
</dbReference>
<feature type="chain" id="PRO_5002843221" description="Peptidase C39-like domain-containing protein" evidence="1">
    <location>
        <begin position="25"/>
        <end position="222"/>
    </location>
</feature>
<dbReference type="Proteomes" id="UP000003560">
    <property type="component" value="Unassembled WGS sequence"/>
</dbReference>
<evidence type="ECO:0000259" key="2">
    <source>
        <dbReference type="Pfam" id="PF13529"/>
    </source>
</evidence>
<dbReference type="EMBL" id="ABXJ01000061">
    <property type="protein sequence ID" value="EEA90701.1"/>
    <property type="molecule type" value="Genomic_DNA"/>
</dbReference>
<feature type="signal peptide" evidence="1">
    <location>
        <begin position="1"/>
        <end position="24"/>
    </location>
</feature>
<dbReference type="GeneID" id="98001953"/>
<gene>
    <name evidence="3" type="ORF">COLSTE_01089</name>
</gene>
<sequence length="222" mass="24170">MATPLSLAAALSAAIFPQPAPAPAAWELPAVMAEERLAEETEEFERERELWHERYGPRSMPSYYQDDPAWASTPYAHGGTIAGNGCGLTVAAMSLEWWTREQWTPARLAAEVGDSCTVGGLNYMPAFADFARSLGLSATGQYWDIRRAIADARSGRTVWCAGGGRLGDSSYGGHLVLLWQDEGGALRINDPASSGNTRAWTEEEILGAGGYWTYSISVWKEF</sequence>